<evidence type="ECO:0000259" key="8">
    <source>
        <dbReference type="Pfam" id="PF00892"/>
    </source>
</evidence>
<dbReference type="InterPro" id="IPR037185">
    <property type="entry name" value="EmrE-like"/>
</dbReference>
<gene>
    <name evidence="9" type="primary">yedA</name>
    <name evidence="9" type="ORF">GCM10023186_43430</name>
</gene>
<evidence type="ECO:0000256" key="1">
    <source>
        <dbReference type="ARBA" id="ARBA00004141"/>
    </source>
</evidence>
<comment type="similarity">
    <text evidence="2">Belongs to the EamA transporter family.</text>
</comment>
<comment type="caution">
    <text evidence="9">The sequence shown here is derived from an EMBL/GenBank/DDBJ whole genome shotgun (WGS) entry which is preliminary data.</text>
</comment>
<evidence type="ECO:0000256" key="6">
    <source>
        <dbReference type="SAM" id="MobiDB-lite"/>
    </source>
</evidence>
<keyword evidence="4 7" id="KW-1133">Transmembrane helix</keyword>
<proteinExistence type="inferred from homology"/>
<evidence type="ECO:0000313" key="9">
    <source>
        <dbReference type="EMBL" id="GAA4392655.1"/>
    </source>
</evidence>
<keyword evidence="5 7" id="KW-0472">Membrane</keyword>
<dbReference type="InterPro" id="IPR050638">
    <property type="entry name" value="AA-Vitamin_Transporters"/>
</dbReference>
<evidence type="ECO:0000256" key="5">
    <source>
        <dbReference type="ARBA" id="ARBA00023136"/>
    </source>
</evidence>
<dbReference type="SUPFAM" id="SSF103481">
    <property type="entry name" value="Multidrug resistance efflux transporter EmrE"/>
    <property type="match status" value="2"/>
</dbReference>
<protein>
    <submittedName>
        <fullName evidence="9">Drug/metabolite exporter YedA</fullName>
    </submittedName>
</protein>
<dbReference type="PANTHER" id="PTHR32322">
    <property type="entry name" value="INNER MEMBRANE TRANSPORTER"/>
    <property type="match status" value="1"/>
</dbReference>
<evidence type="ECO:0000256" key="4">
    <source>
        <dbReference type="ARBA" id="ARBA00022989"/>
    </source>
</evidence>
<feature type="region of interest" description="Disordered" evidence="6">
    <location>
        <begin position="294"/>
        <end position="313"/>
    </location>
</feature>
<feature type="transmembrane region" description="Helical" evidence="7">
    <location>
        <begin position="86"/>
        <end position="109"/>
    </location>
</feature>
<dbReference type="Pfam" id="PF00892">
    <property type="entry name" value="EamA"/>
    <property type="match status" value="2"/>
</dbReference>
<keyword evidence="3 7" id="KW-0812">Transmembrane</keyword>
<feature type="transmembrane region" description="Helical" evidence="7">
    <location>
        <begin position="272"/>
        <end position="290"/>
    </location>
</feature>
<dbReference type="Proteomes" id="UP001500454">
    <property type="component" value="Unassembled WGS sequence"/>
</dbReference>
<name>A0ABP8JLG6_9BACT</name>
<keyword evidence="10" id="KW-1185">Reference proteome</keyword>
<dbReference type="InterPro" id="IPR000620">
    <property type="entry name" value="EamA_dom"/>
</dbReference>
<evidence type="ECO:0000256" key="7">
    <source>
        <dbReference type="SAM" id="Phobius"/>
    </source>
</evidence>
<dbReference type="PANTHER" id="PTHR32322:SF2">
    <property type="entry name" value="EAMA DOMAIN-CONTAINING PROTEIN"/>
    <property type="match status" value="1"/>
</dbReference>
<comment type="subcellular location">
    <subcellularLocation>
        <location evidence="1">Membrane</location>
        <topology evidence="1">Multi-pass membrane protein</topology>
    </subcellularLocation>
</comment>
<evidence type="ECO:0000256" key="3">
    <source>
        <dbReference type="ARBA" id="ARBA00022692"/>
    </source>
</evidence>
<feature type="transmembrane region" description="Helical" evidence="7">
    <location>
        <begin position="147"/>
        <end position="168"/>
    </location>
</feature>
<feature type="domain" description="EamA" evidence="8">
    <location>
        <begin position="7"/>
        <end position="134"/>
    </location>
</feature>
<reference evidence="10" key="1">
    <citation type="journal article" date="2019" name="Int. J. Syst. Evol. Microbiol.">
        <title>The Global Catalogue of Microorganisms (GCM) 10K type strain sequencing project: providing services to taxonomists for standard genome sequencing and annotation.</title>
        <authorList>
            <consortium name="The Broad Institute Genomics Platform"/>
            <consortium name="The Broad Institute Genome Sequencing Center for Infectious Disease"/>
            <person name="Wu L."/>
            <person name="Ma J."/>
        </authorList>
    </citation>
    <scope>NUCLEOTIDE SEQUENCE [LARGE SCALE GENOMIC DNA]</scope>
    <source>
        <strain evidence="10">JCM 17924</strain>
    </source>
</reference>
<feature type="transmembrane region" description="Helical" evidence="7">
    <location>
        <begin position="245"/>
        <end position="266"/>
    </location>
</feature>
<sequence length="313" mass="32507">MLVGGALLALYLIWGSTYLGTKVALTAWPPFLLSATRYLLAGGVQYGVMRLSGAAAPSKQDWLRAAVVGFCLPLFGNGGTTFSQQFIPSGLAALMVATVPMFLAVLGWVSGITPKPTAKVLIGLTLGLGGMYLLASTRVAAPVLIPGYQTLGIAAVLLAAFMWSVGSLYSKKKPIGGSPFLGVGMQMLCGGFFLLIAGLLHGEADKFHVTGIGLKPWLAFAYLVSMGSWVAFSAYIWLIRVTEPALAGTYAFVNPVVAVLLGWAFAGEALNAQMAGGAALIVVAVMLVVLGGRRSSAPQPAPAGERQLGDIQD</sequence>
<evidence type="ECO:0000256" key="2">
    <source>
        <dbReference type="ARBA" id="ARBA00007362"/>
    </source>
</evidence>
<dbReference type="EMBL" id="BAABHA010000015">
    <property type="protein sequence ID" value="GAA4392655.1"/>
    <property type="molecule type" value="Genomic_DNA"/>
</dbReference>
<organism evidence="9 10">
    <name type="scientific">Hymenobacter koreensis</name>
    <dbReference type="NCBI Taxonomy" id="1084523"/>
    <lineage>
        <taxon>Bacteria</taxon>
        <taxon>Pseudomonadati</taxon>
        <taxon>Bacteroidota</taxon>
        <taxon>Cytophagia</taxon>
        <taxon>Cytophagales</taxon>
        <taxon>Hymenobacteraceae</taxon>
        <taxon>Hymenobacter</taxon>
    </lineage>
</organism>
<feature type="transmembrane region" description="Helical" evidence="7">
    <location>
        <begin position="121"/>
        <end position="141"/>
    </location>
</feature>
<evidence type="ECO:0000313" key="10">
    <source>
        <dbReference type="Proteomes" id="UP001500454"/>
    </source>
</evidence>
<accession>A0ABP8JLG6</accession>
<feature type="transmembrane region" description="Helical" evidence="7">
    <location>
        <begin position="180"/>
        <end position="200"/>
    </location>
</feature>
<feature type="domain" description="EamA" evidence="8">
    <location>
        <begin position="151"/>
        <end position="289"/>
    </location>
</feature>
<feature type="transmembrane region" description="Helical" evidence="7">
    <location>
        <begin position="220"/>
        <end position="238"/>
    </location>
</feature>